<dbReference type="GO" id="GO:0006952">
    <property type="term" value="P:defense response"/>
    <property type="evidence" value="ECO:0007669"/>
    <property type="project" value="UniProtKB-KW"/>
</dbReference>
<feature type="chain" id="PRO_5025625779" evidence="5">
    <location>
        <begin position="29"/>
        <end position="679"/>
    </location>
</feature>
<proteinExistence type="inferred from homology"/>
<keyword evidence="3" id="KW-0677">Repeat</keyword>
<keyword evidence="5" id="KW-0732">Signal</keyword>
<evidence type="ECO:0000256" key="2">
    <source>
        <dbReference type="ARBA" id="ARBA00022614"/>
    </source>
</evidence>
<dbReference type="InterPro" id="IPR027417">
    <property type="entry name" value="P-loop_NTPase"/>
</dbReference>
<dbReference type="Pfam" id="PF13855">
    <property type="entry name" value="LRR_8"/>
    <property type="match status" value="1"/>
</dbReference>
<dbReference type="InterPro" id="IPR036388">
    <property type="entry name" value="WH-like_DNA-bd_sf"/>
</dbReference>
<dbReference type="Proteomes" id="UP000467840">
    <property type="component" value="Chromosome 4"/>
</dbReference>
<evidence type="ECO:0000256" key="3">
    <source>
        <dbReference type="ARBA" id="ARBA00022737"/>
    </source>
</evidence>
<dbReference type="PANTHER" id="PTHR33463">
    <property type="entry name" value="NB-ARC DOMAIN-CONTAINING PROTEIN-RELATED"/>
    <property type="match status" value="1"/>
</dbReference>
<keyword evidence="4" id="KW-0611">Plant defense</keyword>
<evidence type="ECO:0000259" key="7">
    <source>
        <dbReference type="Pfam" id="PF23559"/>
    </source>
</evidence>
<dbReference type="FunFam" id="3.40.50.300:FF:001091">
    <property type="entry name" value="Probable disease resistance protein At1g61300"/>
    <property type="match status" value="1"/>
</dbReference>
<dbReference type="SUPFAM" id="SSF52058">
    <property type="entry name" value="L domain-like"/>
    <property type="match status" value="1"/>
</dbReference>
<dbReference type="SUPFAM" id="SSF52540">
    <property type="entry name" value="P-loop containing nucleoside triphosphate hydrolases"/>
    <property type="match status" value="1"/>
</dbReference>
<evidence type="ECO:0000256" key="4">
    <source>
        <dbReference type="ARBA" id="ARBA00022821"/>
    </source>
</evidence>
<dbReference type="InterPro" id="IPR002182">
    <property type="entry name" value="NB-ARC"/>
</dbReference>
<dbReference type="InterPro" id="IPR001611">
    <property type="entry name" value="Leu-rich_rpt"/>
</dbReference>
<sequence>MVQSVVVETALLAQKSLLCLLFLMRSQAGDVDMVTDLAAADVRVGERISEKREEVTELIKIGEFDAVVERKPADLVIQMPVPKTFELDSKLDDIWRWIEDPSVEIIGLYGMGGVGKTTLLRKIYNKICEKSDYVVIFVERSEQDPVKAAKEAICKKFEIPREDWINKGEAINKAIWNTLRKEKFALMLDGVGGQWQHQLLEEIGVHLNGNGNGSKVIFTARSKEVCDRMKAKTIEVECLPPETALQLFEFCVGEDALNANWEIPMLAKLEYRFPQELLLYFSLFPGVDNIKKMELTELWIAEGFLDKYNMYDAREEGEDTLESLKRASLLESGKSEDFVKMHDVIQAMTLRLAREEGKAEDKVFVQEKTPQLSKWINAERISLWGPSIESLPEALSCHQLTTLLLRVTNLKILPSEFFQSMPALKVLDLSDNKGLIQLPVGIGNLRTLRYLNLSGTCIEILPMKVQNLKKLQSLILDGTPLLLTVPMGVISSLSSLQAFRRIFDQILLLNSPLDDEVELLKELESLEHIDEIGIFLSYASFVQKVLDIDTHKLRRRIKQLQLVQGTDRLPKLSLRGMEHLETLELLKCLSLTELEIVKENNQQEPQGSEINVFPVHSWRKMEESFPNLCLVRICDCPIKNVTCLINVPSLQSLKLSCCNEIAEVKIMGKMYTEIWRNYH</sequence>
<comment type="caution">
    <text evidence="8">The sequence shown here is derived from an EMBL/GenBank/DDBJ whole genome shotgun (WGS) entry which is preliminary data.</text>
</comment>
<evidence type="ECO:0000256" key="1">
    <source>
        <dbReference type="ARBA" id="ARBA00008894"/>
    </source>
</evidence>
<keyword evidence="2" id="KW-0433">Leucine-rich repeat</keyword>
<dbReference type="PRINTS" id="PR00364">
    <property type="entry name" value="DISEASERSIST"/>
</dbReference>
<dbReference type="GO" id="GO:0043531">
    <property type="term" value="F:ADP binding"/>
    <property type="evidence" value="ECO:0007669"/>
    <property type="project" value="InterPro"/>
</dbReference>
<dbReference type="EMBL" id="JAAGAX010000010">
    <property type="protein sequence ID" value="KAF2301442.1"/>
    <property type="molecule type" value="Genomic_DNA"/>
</dbReference>
<dbReference type="Gene3D" id="1.10.10.10">
    <property type="entry name" value="Winged helix-like DNA-binding domain superfamily/Winged helix DNA-binding domain"/>
    <property type="match status" value="1"/>
</dbReference>
<keyword evidence="9" id="KW-1185">Reference proteome</keyword>
<evidence type="ECO:0000313" key="9">
    <source>
        <dbReference type="Proteomes" id="UP000467840"/>
    </source>
</evidence>
<organism evidence="8 9">
    <name type="scientific">Hevea brasiliensis</name>
    <name type="common">Para rubber tree</name>
    <name type="synonym">Siphonia brasiliensis</name>
    <dbReference type="NCBI Taxonomy" id="3981"/>
    <lineage>
        <taxon>Eukaryota</taxon>
        <taxon>Viridiplantae</taxon>
        <taxon>Streptophyta</taxon>
        <taxon>Embryophyta</taxon>
        <taxon>Tracheophyta</taxon>
        <taxon>Spermatophyta</taxon>
        <taxon>Magnoliopsida</taxon>
        <taxon>eudicotyledons</taxon>
        <taxon>Gunneridae</taxon>
        <taxon>Pentapetalae</taxon>
        <taxon>rosids</taxon>
        <taxon>fabids</taxon>
        <taxon>Malpighiales</taxon>
        <taxon>Euphorbiaceae</taxon>
        <taxon>Crotonoideae</taxon>
        <taxon>Micrandreae</taxon>
        <taxon>Hevea</taxon>
    </lineage>
</organism>
<dbReference type="InterPro" id="IPR032675">
    <property type="entry name" value="LRR_dom_sf"/>
</dbReference>
<evidence type="ECO:0000259" key="6">
    <source>
        <dbReference type="Pfam" id="PF00931"/>
    </source>
</evidence>
<dbReference type="Gene3D" id="3.80.10.10">
    <property type="entry name" value="Ribonuclease Inhibitor"/>
    <property type="match status" value="1"/>
</dbReference>
<gene>
    <name evidence="8" type="ORF">GH714_024195</name>
</gene>
<accession>A0A6A6LJ38</accession>
<dbReference type="InterPro" id="IPR050905">
    <property type="entry name" value="Plant_NBS-LRR"/>
</dbReference>
<feature type="domain" description="Disease resistance protein winged helix" evidence="7">
    <location>
        <begin position="283"/>
        <end position="346"/>
    </location>
</feature>
<feature type="signal peptide" evidence="5">
    <location>
        <begin position="1"/>
        <end position="28"/>
    </location>
</feature>
<evidence type="ECO:0000313" key="8">
    <source>
        <dbReference type="EMBL" id="KAF2301442.1"/>
    </source>
</evidence>
<reference evidence="8 9" key="1">
    <citation type="journal article" date="2020" name="Mol. Plant">
        <title>The Chromosome-Based Rubber Tree Genome Provides New Insights into Spurge Genome Evolution and Rubber Biosynthesis.</title>
        <authorList>
            <person name="Liu J."/>
            <person name="Shi C."/>
            <person name="Shi C.C."/>
            <person name="Li W."/>
            <person name="Zhang Q.J."/>
            <person name="Zhang Y."/>
            <person name="Li K."/>
            <person name="Lu H.F."/>
            <person name="Shi C."/>
            <person name="Zhu S.T."/>
            <person name="Xiao Z.Y."/>
            <person name="Nan H."/>
            <person name="Yue Y."/>
            <person name="Zhu X.G."/>
            <person name="Wu Y."/>
            <person name="Hong X.N."/>
            <person name="Fan G.Y."/>
            <person name="Tong Y."/>
            <person name="Zhang D."/>
            <person name="Mao C.L."/>
            <person name="Liu Y.L."/>
            <person name="Hao S.J."/>
            <person name="Liu W.Q."/>
            <person name="Lv M.Q."/>
            <person name="Zhang H.B."/>
            <person name="Liu Y."/>
            <person name="Hu-Tang G.R."/>
            <person name="Wang J.P."/>
            <person name="Wang J.H."/>
            <person name="Sun Y.H."/>
            <person name="Ni S.B."/>
            <person name="Chen W.B."/>
            <person name="Zhang X.C."/>
            <person name="Jiao Y.N."/>
            <person name="Eichler E.E."/>
            <person name="Li G.H."/>
            <person name="Liu X."/>
            <person name="Gao L.Z."/>
        </authorList>
    </citation>
    <scope>NUCLEOTIDE SEQUENCE [LARGE SCALE GENOMIC DNA]</scope>
    <source>
        <strain evidence="9">cv. GT1</strain>
        <tissue evidence="8">Leaf</tissue>
    </source>
</reference>
<evidence type="ECO:0000256" key="5">
    <source>
        <dbReference type="SAM" id="SignalP"/>
    </source>
</evidence>
<comment type="similarity">
    <text evidence="1">Belongs to the disease resistance NB-LRR family.</text>
</comment>
<dbReference type="Pfam" id="PF23559">
    <property type="entry name" value="WHD_DRP"/>
    <property type="match status" value="1"/>
</dbReference>
<dbReference type="PANTHER" id="PTHR33463:SF220">
    <property type="entry name" value="NB-ARC DOMAIN-CONTAINING PROTEIN"/>
    <property type="match status" value="1"/>
</dbReference>
<name>A0A6A6LJ38_HEVBR</name>
<dbReference type="Gene3D" id="3.40.50.300">
    <property type="entry name" value="P-loop containing nucleotide triphosphate hydrolases"/>
    <property type="match status" value="1"/>
</dbReference>
<dbReference type="Pfam" id="PF00931">
    <property type="entry name" value="NB-ARC"/>
    <property type="match status" value="1"/>
</dbReference>
<protein>
    <submittedName>
        <fullName evidence="8">Uncharacterized protein</fullName>
    </submittedName>
</protein>
<dbReference type="AlphaFoldDB" id="A0A6A6LJ38"/>
<dbReference type="InterPro" id="IPR058922">
    <property type="entry name" value="WHD_DRP"/>
</dbReference>
<feature type="domain" description="NB-ARC" evidence="6">
    <location>
        <begin position="89"/>
        <end position="255"/>
    </location>
</feature>